<evidence type="ECO:0000313" key="2">
    <source>
        <dbReference type="Proteomes" id="UP000694864"/>
    </source>
</evidence>
<dbReference type="Pfam" id="PF07723">
    <property type="entry name" value="LRR_2"/>
    <property type="match status" value="1"/>
</dbReference>
<evidence type="ECO:0000259" key="1">
    <source>
        <dbReference type="SMART" id="SM00579"/>
    </source>
</evidence>
<reference evidence="2" key="1">
    <citation type="journal article" date="2014" name="Nat. Commun.">
        <title>The emerging biofuel crop Camelina sativa retains a highly undifferentiated hexaploid genome structure.</title>
        <authorList>
            <person name="Kagale S."/>
            <person name="Koh C."/>
            <person name="Nixon J."/>
            <person name="Bollina V."/>
            <person name="Clarke W.E."/>
            <person name="Tuteja R."/>
            <person name="Spillane C."/>
            <person name="Robinson S.J."/>
            <person name="Links M.G."/>
            <person name="Clarke C."/>
            <person name="Higgins E.E."/>
            <person name="Huebert T."/>
            <person name="Sharpe A.G."/>
            <person name="Parkin I.A."/>
        </authorList>
    </citation>
    <scope>NUCLEOTIDE SEQUENCE [LARGE SCALE GENOMIC DNA]</scope>
    <source>
        <strain evidence="2">cv. DH55</strain>
    </source>
</reference>
<feature type="domain" description="FBD" evidence="1">
    <location>
        <begin position="386"/>
        <end position="460"/>
    </location>
</feature>
<dbReference type="InterPro" id="IPR036047">
    <property type="entry name" value="F-box-like_dom_sf"/>
</dbReference>
<dbReference type="InterPro" id="IPR055294">
    <property type="entry name" value="FBL60-like"/>
</dbReference>
<dbReference type="CDD" id="cd22160">
    <property type="entry name" value="F-box_AtFBL13-like"/>
    <property type="match status" value="1"/>
</dbReference>
<sequence>MGSRDFISSLPDEVLGKKVLSLLPRKLVVSTSVLSKRWRNLFLFVDKFDLEDSTSLRNDGFSDFMEKTVALLLSNCPTKRLTLNCRYERSSVHRWIRSALQRGCLELNLQCLYGHSLDIGIFSSSSTLVKLTLSSYLTCLLGYVPLEEGTVFFPVLKTLSIGAVAADPDLYDWLISGSPVLEELFIRDVGDGDDPPTWTRSVVSASIKRLAIFFHLLYNTEPYEDDVEIKTPNLEFLDYSALLSDDFDVGNLDSLAEARLDLRLWELPTTRQFGDVTNLVAAIRNVKTLHLSSASLQAFYYCCFTMPVFHKLLHLSIVSDKENGWHALPRLLLKSPNLQTLAIKGLLHKVTYRCGNACVCTSKPEKKVLYKTCLDISPRDEVKGMCCLSTCRVKVLEISGYGGSFREVRQMAHFLGKLKYIETVKIGVEEDDSNNNNSEFLRANLRTLDRASSMCNFQFL</sequence>
<dbReference type="PANTHER" id="PTHR31293">
    <property type="entry name" value="RNI-LIKE SUPERFAMILY PROTEIN"/>
    <property type="match status" value="1"/>
</dbReference>
<dbReference type="InterPro" id="IPR001810">
    <property type="entry name" value="F-box_dom"/>
</dbReference>
<dbReference type="SMART" id="SM00579">
    <property type="entry name" value="FBD"/>
    <property type="match status" value="1"/>
</dbReference>
<dbReference type="InterPro" id="IPR053781">
    <property type="entry name" value="F-box_AtFBL13-like"/>
</dbReference>
<reference evidence="3" key="2">
    <citation type="submission" date="2025-08" db="UniProtKB">
        <authorList>
            <consortium name="RefSeq"/>
        </authorList>
    </citation>
    <scope>IDENTIFICATION</scope>
    <source>
        <tissue evidence="3">Leaf</tissue>
    </source>
</reference>
<dbReference type="Proteomes" id="UP000694864">
    <property type="component" value="Chromosome 10"/>
</dbReference>
<dbReference type="SUPFAM" id="SSF81383">
    <property type="entry name" value="F-box domain"/>
    <property type="match status" value="1"/>
</dbReference>
<dbReference type="PANTHER" id="PTHR31293:SF27">
    <property type="entry name" value="BNACNNG35480D PROTEIN"/>
    <property type="match status" value="1"/>
</dbReference>
<dbReference type="RefSeq" id="XP_010436072.1">
    <property type="nucleotide sequence ID" value="XM_010437770.2"/>
</dbReference>
<dbReference type="SUPFAM" id="SSF52047">
    <property type="entry name" value="RNI-like"/>
    <property type="match status" value="1"/>
</dbReference>
<dbReference type="InterPro" id="IPR013101">
    <property type="entry name" value="LRR_PRU1-like"/>
</dbReference>
<evidence type="ECO:0000313" key="3">
    <source>
        <dbReference type="RefSeq" id="XP_010436072.1"/>
    </source>
</evidence>
<dbReference type="GeneID" id="104719792"/>
<name>A0ABM0U5E1_CAMSA</name>
<proteinExistence type="predicted"/>
<protein>
    <submittedName>
        <fullName evidence="3">F-box/LRR-repeat protein At5g35995-like</fullName>
    </submittedName>
</protein>
<gene>
    <name evidence="3" type="primary">LOC104719792</name>
</gene>
<dbReference type="Gene3D" id="1.20.1280.50">
    <property type="match status" value="1"/>
</dbReference>
<accession>A0ABM0U5E1</accession>
<keyword evidence="2" id="KW-1185">Reference proteome</keyword>
<dbReference type="InterPro" id="IPR006566">
    <property type="entry name" value="FBD"/>
</dbReference>
<dbReference type="Pfam" id="PF00646">
    <property type="entry name" value="F-box"/>
    <property type="match status" value="1"/>
</dbReference>
<organism evidence="2 3">
    <name type="scientific">Camelina sativa</name>
    <name type="common">False flax</name>
    <name type="synonym">Myagrum sativum</name>
    <dbReference type="NCBI Taxonomy" id="90675"/>
    <lineage>
        <taxon>Eukaryota</taxon>
        <taxon>Viridiplantae</taxon>
        <taxon>Streptophyta</taxon>
        <taxon>Embryophyta</taxon>
        <taxon>Tracheophyta</taxon>
        <taxon>Spermatophyta</taxon>
        <taxon>Magnoliopsida</taxon>
        <taxon>eudicotyledons</taxon>
        <taxon>Gunneridae</taxon>
        <taxon>Pentapetalae</taxon>
        <taxon>rosids</taxon>
        <taxon>malvids</taxon>
        <taxon>Brassicales</taxon>
        <taxon>Brassicaceae</taxon>
        <taxon>Camelineae</taxon>
        <taxon>Camelina</taxon>
    </lineage>
</organism>